<organism evidence="1">
    <name type="scientific">marine sediment metagenome</name>
    <dbReference type="NCBI Taxonomy" id="412755"/>
    <lineage>
        <taxon>unclassified sequences</taxon>
        <taxon>metagenomes</taxon>
        <taxon>ecological metagenomes</taxon>
    </lineage>
</organism>
<name>A0A0F9LPR8_9ZZZZ</name>
<protein>
    <submittedName>
        <fullName evidence="1">Uncharacterized protein</fullName>
    </submittedName>
</protein>
<dbReference type="AlphaFoldDB" id="A0A0F9LPR8"/>
<sequence length="48" mass="5271">GLASLEAKISELTSKGHTEFFVTAYKLVEEYKVCTKIVVASEPFTSSM</sequence>
<dbReference type="EMBL" id="LAZR01006858">
    <property type="protein sequence ID" value="KKM89191.1"/>
    <property type="molecule type" value="Genomic_DNA"/>
</dbReference>
<evidence type="ECO:0000313" key="1">
    <source>
        <dbReference type="EMBL" id="KKM89191.1"/>
    </source>
</evidence>
<accession>A0A0F9LPR8</accession>
<comment type="caution">
    <text evidence="1">The sequence shown here is derived from an EMBL/GenBank/DDBJ whole genome shotgun (WGS) entry which is preliminary data.</text>
</comment>
<proteinExistence type="predicted"/>
<gene>
    <name evidence="1" type="ORF">LCGC14_1251290</name>
</gene>
<feature type="non-terminal residue" evidence="1">
    <location>
        <position position="1"/>
    </location>
</feature>
<reference evidence="1" key="1">
    <citation type="journal article" date="2015" name="Nature">
        <title>Complex archaea that bridge the gap between prokaryotes and eukaryotes.</title>
        <authorList>
            <person name="Spang A."/>
            <person name="Saw J.H."/>
            <person name="Jorgensen S.L."/>
            <person name="Zaremba-Niedzwiedzka K."/>
            <person name="Martijn J."/>
            <person name="Lind A.E."/>
            <person name="van Eijk R."/>
            <person name="Schleper C."/>
            <person name="Guy L."/>
            <person name="Ettema T.J."/>
        </authorList>
    </citation>
    <scope>NUCLEOTIDE SEQUENCE</scope>
</reference>